<feature type="non-terminal residue" evidence="1">
    <location>
        <position position="79"/>
    </location>
</feature>
<evidence type="ECO:0000313" key="2">
    <source>
        <dbReference type="Proteomes" id="UP000045706"/>
    </source>
</evidence>
<evidence type="ECO:0000313" key="1">
    <source>
        <dbReference type="EMBL" id="CRK48780.1"/>
    </source>
</evidence>
<dbReference type="EMBL" id="CVQI01037929">
    <property type="protein sequence ID" value="CRK48780.1"/>
    <property type="molecule type" value="Genomic_DNA"/>
</dbReference>
<accession>A0A0G4NQR8</accession>
<reference evidence="2" key="1">
    <citation type="submission" date="2015-05" db="EMBL/GenBank/DDBJ databases">
        <authorList>
            <person name="Fogelqvist Johan"/>
        </authorList>
    </citation>
    <scope>NUCLEOTIDE SEQUENCE [LARGE SCALE GENOMIC DNA]</scope>
</reference>
<sequence>PVRRHLGLIFRAGPAVNQPAVGIPVGRRGEKTDHGARHLHVDGLLRGLWLLQGVLADHRRPCGHGHAQRQCCRRANRAG</sequence>
<dbReference type="AlphaFoldDB" id="A0A0G4NQR8"/>
<organism evidence="1 2">
    <name type="scientific">Verticillium longisporum</name>
    <name type="common">Verticillium dahliae var. longisporum</name>
    <dbReference type="NCBI Taxonomy" id="100787"/>
    <lineage>
        <taxon>Eukaryota</taxon>
        <taxon>Fungi</taxon>
        <taxon>Dikarya</taxon>
        <taxon>Ascomycota</taxon>
        <taxon>Pezizomycotina</taxon>
        <taxon>Sordariomycetes</taxon>
        <taxon>Hypocreomycetidae</taxon>
        <taxon>Glomerellales</taxon>
        <taxon>Plectosphaerellaceae</taxon>
        <taxon>Verticillium</taxon>
    </lineage>
</organism>
<proteinExistence type="predicted"/>
<dbReference type="Proteomes" id="UP000045706">
    <property type="component" value="Unassembled WGS sequence"/>
</dbReference>
<feature type="non-terminal residue" evidence="1">
    <location>
        <position position="1"/>
    </location>
</feature>
<protein>
    <submittedName>
        <fullName evidence="1">Uncharacterized protein</fullName>
    </submittedName>
</protein>
<gene>
    <name evidence="1" type="ORF">BN1723_020656</name>
</gene>
<name>A0A0G4NQR8_VERLO</name>